<dbReference type="InterPro" id="IPR050155">
    <property type="entry name" value="HAD-like_hydrolase_sf"/>
</dbReference>
<dbReference type="AlphaFoldDB" id="A0ABC8AKB0"/>
<dbReference type="KEGG" id="nsr:NS506_00265"/>
<dbReference type="InterPro" id="IPR036412">
    <property type="entry name" value="HAD-like_sf"/>
</dbReference>
<dbReference type="EC" id="3.1.3.18" evidence="1"/>
<dbReference type="InterPro" id="IPR023198">
    <property type="entry name" value="PGP-like_dom2"/>
</dbReference>
<dbReference type="GO" id="GO:0008967">
    <property type="term" value="F:phosphoglycolate phosphatase activity"/>
    <property type="evidence" value="ECO:0007669"/>
    <property type="project" value="UniProtKB-EC"/>
</dbReference>
<sequence>MVGFDLDMTLIDSRPGIAAVWDAVAARTGVAIDSELVVSRLGPPLAHEAAQWFPEHEVPRIVDLYRELYPDLAVHPSEHLPGVIDALAAVHRAGGRVLVITAKNGPHARLHLDHLGLEVDELVGGAWAEEKGEVLRERGAAIYVGDHLGDVRAARVAAAVSVAVTTGPYAAEELSAAGADVVLRDLTEFPDWLAAHIAG</sequence>
<dbReference type="EMBL" id="CP017839">
    <property type="protein sequence ID" value="APA94352.1"/>
    <property type="molecule type" value="Genomic_DNA"/>
</dbReference>
<dbReference type="PANTHER" id="PTHR43434:SF20">
    <property type="entry name" value="5'-NUCLEOTIDASE"/>
    <property type="match status" value="1"/>
</dbReference>
<reference evidence="1 2" key="1">
    <citation type="submission" date="2016-10" db="EMBL/GenBank/DDBJ databases">
        <title>Genome sequence of Nocardia seriolae strain EM150506, isolated from Anguila japonica.</title>
        <authorList>
            <person name="Han H.-J."/>
        </authorList>
    </citation>
    <scope>NUCLEOTIDE SEQUENCE [LARGE SCALE GENOMIC DNA]</scope>
    <source>
        <strain evidence="1 2">EM150506</strain>
    </source>
</reference>
<protein>
    <submittedName>
        <fullName evidence="1">Phosphoglycolate phosphatase</fullName>
        <ecNumber evidence="1">3.1.3.18</ecNumber>
    </submittedName>
</protein>
<dbReference type="PANTHER" id="PTHR43434">
    <property type="entry name" value="PHOSPHOGLYCOLATE PHOSPHATASE"/>
    <property type="match status" value="1"/>
</dbReference>
<dbReference type="Proteomes" id="UP000180166">
    <property type="component" value="Chromosome"/>
</dbReference>
<name>A0ABC8AKB0_9NOCA</name>
<evidence type="ECO:0000313" key="1">
    <source>
        <dbReference type="EMBL" id="APA94352.1"/>
    </source>
</evidence>
<dbReference type="InterPro" id="IPR023214">
    <property type="entry name" value="HAD_sf"/>
</dbReference>
<dbReference type="Gene3D" id="3.40.50.1000">
    <property type="entry name" value="HAD superfamily/HAD-like"/>
    <property type="match status" value="1"/>
</dbReference>
<dbReference type="Pfam" id="PF12710">
    <property type="entry name" value="HAD"/>
    <property type="match status" value="1"/>
</dbReference>
<dbReference type="SUPFAM" id="SSF56784">
    <property type="entry name" value="HAD-like"/>
    <property type="match status" value="1"/>
</dbReference>
<dbReference type="Gene3D" id="1.10.150.240">
    <property type="entry name" value="Putative phosphatase, domain 2"/>
    <property type="match status" value="1"/>
</dbReference>
<gene>
    <name evidence="1" type="ORF">NS506_00265</name>
</gene>
<organism evidence="1 2">
    <name type="scientific">Nocardia seriolae</name>
    <dbReference type="NCBI Taxonomy" id="37332"/>
    <lineage>
        <taxon>Bacteria</taxon>
        <taxon>Bacillati</taxon>
        <taxon>Actinomycetota</taxon>
        <taxon>Actinomycetes</taxon>
        <taxon>Mycobacteriales</taxon>
        <taxon>Nocardiaceae</taxon>
        <taxon>Nocardia</taxon>
    </lineage>
</organism>
<proteinExistence type="predicted"/>
<evidence type="ECO:0000313" key="2">
    <source>
        <dbReference type="Proteomes" id="UP000180166"/>
    </source>
</evidence>
<accession>A0ABC8AKB0</accession>
<keyword evidence="1" id="KW-0378">Hydrolase</keyword>